<dbReference type="Pfam" id="PF01053">
    <property type="entry name" value="Cys_Met_Meta_PP"/>
    <property type="match status" value="1"/>
</dbReference>
<dbReference type="InterPro" id="IPR015424">
    <property type="entry name" value="PyrdxlP-dep_Trfase"/>
</dbReference>
<dbReference type="PANTHER" id="PTHR11808">
    <property type="entry name" value="TRANS-SULFURATION ENZYME FAMILY MEMBER"/>
    <property type="match status" value="1"/>
</dbReference>
<feature type="modified residue" description="N6-(pyridoxal phosphate)lysine" evidence="4">
    <location>
        <position position="205"/>
    </location>
</feature>
<dbReference type="Gene3D" id="3.90.1150.10">
    <property type="entry name" value="Aspartate Aminotransferase, domain 1"/>
    <property type="match status" value="1"/>
</dbReference>
<keyword evidence="6" id="KW-0808">Transferase</keyword>
<comment type="caution">
    <text evidence="6">The sequence shown here is derived from an EMBL/GenBank/DDBJ whole genome shotgun (WGS) entry which is preliminary data.</text>
</comment>
<dbReference type="GO" id="GO:0019343">
    <property type="term" value="P:cysteine biosynthetic process via cystathionine"/>
    <property type="evidence" value="ECO:0007669"/>
    <property type="project" value="TreeGrafter"/>
</dbReference>
<dbReference type="EC" id="2.5.1.48" evidence="6"/>
<accession>A0A832I317</accession>
<dbReference type="GO" id="GO:0019346">
    <property type="term" value="P:transsulfuration"/>
    <property type="evidence" value="ECO:0007669"/>
    <property type="project" value="InterPro"/>
</dbReference>
<dbReference type="CDD" id="cd00614">
    <property type="entry name" value="CGS_like"/>
    <property type="match status" value="1"/>
</dbReference>
<dbReference type="FunFam" id="3.90.1150.10:FF:000033">
    <property type="entry name" value="Cystathionine gamma-synthase"/>
    <property type="match status" value="1"/>
</dbReference>
<dbReference type="GO" id="GO:0004123">
    <property type="term" value="F:cystathionine gamma-lyase activity"/>
    <property type="evidence" value="ECO:0007669"/>
    <property type="project" value="TreeGrafter"/>
</dbReference>
<dbReference type="GO" id="GO:0009086">
    <property type="term" value="P:methionine biosynthetic process"/>
    <property type="evidence" value="ECO:0007669"/>
    <property type="project" value="UniProtKB-ARBA"/>
</dbReference>
<organism evidence="6">
    <name type="scientific">Eiseniibacteriota bacterium</name>
    <dbReference type="NCBI Taxonomy" id="2212470"/>
    <lineage>
        <taxon>Bacteria</taxon>
        <taxon>Candidatus Eiseniibacteriota</taxon>
    </lineage>
</organism>
<comment type="similarity">
    <text evidence="2 5">Belongs to the trans-sulfuration enzymes family.</text>
</comment>
<dbReference type="GO" id="GO:0003962">
    <property type="term" value="F:cystathionine gamma-synthase activity"/>
    <property type="evidence" value="ECO:0007669"/>
    <property type="project" value="UniProtKB-EC"/>
</dbReference>
<evidence type="ECO:0000256" key="5">
    <source>
        <dbReference type="RuleBase" id="RU362118"/>
    </source>
</evidence>
<dbReference type="NCBIfam" id="NF005871">
    <property type="entry name" value="PRK07811.1"/>
    <property type="match status" value="1"/>
</dbReference>
<proteinExistence type="inferred from homology"/>
<name>A0A832I317_UNCEI</name>
<dbReference type="SUPFAM" id="SSF53383">
    <property type="entry name" value="PLP-dependent transferases"/>
    <property type="match status" value="1"/>
</dbReference>
<dbReference type="FunFam" id="3.40.640.10:FF:000009">
    <property type="entry name" value="Cystathionine gamma-synthase homolog"/>
    <property type="match status" value="1"/>
</dbReference>
<dbReference type="Gene3D" id="3.40.640.10">
    <property type="entry name" value="Type I PLP-dependent aspartate aminotransferase-like (Major domain)"/>
    <property type="match status" value="1"/>
</dbReference>
<dbReference type="GO" id="GO:0030170">
    <property type="term" value="F:pyridoxal phosphate binding"/>
    <property type="evidence" value="ECO:0007669"/>
    <property type="project" value="InterPro"/>
</dbReference>
<evidence type="ECO:0000256" key="1">
    <source>
        <dbReference type="ARBA" id="ARBA00001933"/>
    </source>
</evidence>
<sequence>MGGESSLREGAGFSTLAIHAGQEPEPVTGAVAVPIFQTSTYAQEALGKHKGFEYARTHNPTRLALERNLAALEGGRHGFCFASGLAATTTLLQTLSAGDHVVAGDNLYGGTYRLFERVFRRLGLDFTYVPSADVAAYAAALTPRTRMVFLETPTNPMMQLTDIAAVAAAVRPQGARLVVDNTFMTPFLQRPLALGADVALHSVTKYLNGHSDMVGGALVTSDEALAEQLRFLQNASGGVPGPMDCWLALRGTKTLAVRMERHESNARRIAAALEGRRGVARVFYPGLASHPQHELAKRQQRGFGGMVSFVPGDGSLEAGRRVFDRFRLFTRAESLGGVESLVCHPASMTHASVPRDMRIAMGFADGLLRLSVGIEDVEDLLDDLDQALAGA</sequence>
<dbReference type="EMBL" id="DSQF01000022">
    <property type="protein sequence ID" value="HGZ43846.1"/>
    <property type="molecule type" value="Genomic_DNA"/>
</dbReference>
<dbReference type="AlphaFoldDB" id="A0A832I317"/>
<dbReference type="PIRSF" id="PIRSF001434">
    <property type="entry name" value="CGS"/>
    <property type="match status" value="1"/>
</dbReference>
<protein>
    <submittedName>
        <fullName evidence="6">Cystathionine gamma-synthase</fullName>
        <ecNumber evidence="6">2.5.1.48</ecNumber>
    </submittedName>
</protein>
<evidence type="ECO:0000313" key="6">
    <source>
        <dbReference type="EMBL" id="HGZ43846.1"/>
    </source>
</evidence>
<reference evidence="6" key="1">
    <citation type="journal article" date="2020" name="mSystems">
        <title>Genome- and Community-Level Interaction Insights into Carbon Utilization and Element Cycling Functions of Hydrothermarchaeota in Hydrothermal Sediment.</title>
        <authorList>
            <person name="Zhou Z."/>
            <person name="Liu Y."/>
            <person name="Xu W."/>
            <person name="Pan J."/>
            <person name="Luo Z.H."/>
            <person name="Li M."/>
        </authorList>
    </citation>
    <scope>NUCLEOTIDE SEQUENCE [LARGE SCALE GENOMIC DNA]</scope>
    <source>
        <strain evidence="6">SpSt-381</strain>
    </source>
</reference>
<evidence type="ECO:0000256" key="4">
    <source>
        <dbReference type="PIRSR" id="PIRSR001434-2"/>
    </source>
</evidence>
<comment type="cofactor">
    <cofactor evidence="1 5">
        <name>pyridoxal 5'-phosphate</name>
        <dbReference type="ChEBI" id="CHEBI:597326"/>
    </cofactor>
</comment>
<evidence type="ECO:0000256" key="2">
    <source>
        <dbReference type="ARBA" id="ARBA00009077"/>
    </source>
</evidence>
<dbReference type="GO" id="GO:0005737">
    <property type="term" value="C:cytoplasm"/>
    <property type="evidence" value="ECO:0007669"/>
    <property type="project" value="TreeGrafter"/>
</dbReference>
<dbReference type="InterPro" id="IPR000277">
    <property type="entry name" value="Cys/Met-Metab_PyrdxlP-dep_enz"/>
</dbReference>
<gene>
    <name evidence="6" type="ORF">ENR23_10565</name>
</gene>
<evidence type="ECO:0000256" key="3">
    <source>
        <dbReference type="ARBA" id="ARBA00022898"/>
    </source>
</evidence>
<dbReference type="InterPro" id="IPR015421">
    <property type="entry name" value="PyrdxlP-dep_Trfase_major"/>
</dbReference>
<dbReference type="InterPro" id="IPR015422">
    <property type="entry name" value="PyrdxlP-dep_Trfase_small"/>
</dbReference>
<keyword evidence="3 4" id="KW-0663">Pyridoxal phosphate</keyword>
<dbReference type="PANTHER" id="PTHR11808:SF15">
    <property type="entry name" value="CYSTATHIONINE GAMMA-LYASE"/>
    <property type="match status" value="1"/>
</dbReference>